<evidence type="ECO:0008006" key="3">
    <source>
        <dbReference type="Google" id="ProtNLM"/>
    </source>
</evidence>
<dbReference type="RefSeq" id="WP_158009510.1">
    <property type="nucleotide sequence ID" value="NZ_MIQH01001075.1"/>
</dbReference>
<dbReference type="GO" id="GO:0016020">
    <property type="term" value="C:membrane"/>
    <property type="evidence" value="ECO:0007669"/>
    <property type="project" value="InterPro"/>
</dbReference>
<reference evidence="2" key="1">
    <citation type="submission" date="2016-09" db="EMBL/GenBank/DDBJ databases">
        <title>Genome Sequence of Bathymodiolus thermophilus sulfur-oxidizing gill endosymbiont.</title>
        <authorList>
            <person name="Ponnudurai R."/>
            <person name="Kleiner M."/>
            <person name="Sayavedra L."/>
            <person name="Thuermer A."/>
            <person name="Felbeck H."/>
            <person name="Schlueter R."/>
            <person name="Schweder T."/>
            <person name="Markert S."/>
        </authorList>
    </citation>
    <scope>NUCLEOTIDE SEQUENCE [LARGE SCALE GENOMIC DNA]</scope>
    <source>
        <strain evidence="2">BAT/CrabSpa'14</strain>
    </source>
</reference>
<dbReference type="SUPFAM" id="SSF49313">
    <property type="entry name" value="Cadherin-like"/>
    <property type="match status" value="1"/>
</dbReference>
<dbReference type="AlphaFoldDB" id="A0A1J8PNB0"/>
<protein>
    <recommendedName>
        <fullName evidence="3">Cadherin domain-containing protein</fullName>
    </recommendedName>
</protein>
<comment type="caution">
    <text evidence="1">The sequence shown here is derived from an EMBL/GenBank/DDBJ whole genome shotgun (WGS) entry which is preliminary data.</text>
</comment>
<name>A0A1J8PNB0_9GAMM</name>
<gene>
    <name evidence="1" type="ORF">BGC33_01655</name>
</gene>
<dbReference type="Proteomes" id="UP000182798">
    <property type="component" value="Unassembled WGS sequence"/>
</dbReference>
<dbReference type="GO" id="GO:0005509">
    <property type="term" value="F:calcium ion binding"/>
    <property type="evidence" value="ECO:0007669"/>
    <property type="project" value="InterPro"/>
</dbReference>
<accession>A0A1J8PNB0</accession>
<organism evidence="1 2">
    <name type="scientific">Bathymodiolus thermophilus thioautotrophic gill symbiont</name>
    <dbReference type="NCBI Taxonomy" id="2360"/>
    <lineage>
        <taxon>Bacteria</taxon>
        <taxon>Pseudomonadati</taxon>
        <taxon>Pseudomonadota</taxon>
        <taxon>Gammaproteobacteria</taxon>
        <taxon>sulfur-oxidizing symbionts</taxon>
    </lineage>
</organism>
<dbReference type="InterPro" id="IPR015919">
    <property type="entry name" value="Cadherin-like_sf"/>
</dbReference>
<feature type="non-terminal residue" evidence="1">
    <location>
        <position position="142"/>
    </location>
</feature>
<dbReference type="OrthoDB" id="5769598at2"/>
<sequence length="142" mass="15224">TIDNDKLKLNATLDYENATSLNTTIIVTDGNNHTFDKIFNFTVGNIDDTAPTNILLSNVNLIKDQPANTLVGTLSATDVDTNTALTFSVDDTTNFKIVNGNELRTNKSITTALGNTININITASDNTNDSAPQPFTIAITTT</sequence>
<proteinExistence type="predicted"/>
<feature type="non-terminal residue" evidence="1">
    <location>
        <position position="1"/>
    </location>
</feature>
<dbReference type="EMBL" id="MIQH01001075">
    <property type="protein sequence ID" value="OJA03097.1"/>
    <property type="molecule type" value="Genomic_DNA"/>
</dbReference>
<dbReference type="Gene3D" id="2.60.40.60">
    <property type="entry name" value="Cadherins"/>
    <property type="match status" value="1"/>
</dbReference>
<evidence type="ECO:0000313" key="2">
    <source>
        <dbReference type="Proteomes" id="UP000182798"/>
    </source>
</evidence>
<evidence type="ECO:0000313" key="1">
    <source>
        <dbReference type="EMBL" id="OJA03097.1"/>
    </source>
</evidence>